<dbReference type="RefSeq" id="WP_086106514.1">
    <property type="nucleotide sequence ID" value="NZ_NEKB01000003.1"/>
</dbReference>
<evidence type="ECO:0000313" key="3">
    <source>
        <dbReference type="Proteomes" id="UP000243540"/>
    </source>
</evidence>
<evidence type="ECO:0000313" key="2">
    <source>
        <dbReference type="EMBL" id="OTA29262.1"/>
    </source>
</evidence>
<dbReference type="Proteomes" id="UP000243540">
    <property type="component" value="Unassembled WGS sequence"/>
</dbReference>
<organism evidence="2 3">
    <name type="scientific">Alloscardovia macacae</name>
    <dbReference type="NCBI Taxonomy" id="1160091"/>
    <lineage>
        <taxon>Bacteria</taxon>
        <taxon>Bacillati</taxon>
        <taxon>Actinomycetota</taxon>
        <taxon>Actinomycetes</taxon>
        <taxon>Bifidobacteriales</taxon>
        <taxon>Bifidobacteriaceae</taxon>
        <taxon>Alloscardovia</taxon>
    </lineage>
</organism>
<dbReference type="EMBL" id="NEKC01000007">
    <property type="protein sequence ID" value="OTA29262.1"/>
    <property type="molecule type" value="Genomic_DNA"/>
</dbReference>
<protein>
    <submittedName>
        <fullName evidence="2">Uncharacterized protein</fullName>
    </submittedName>
</protein>
<feature type="compositionally biased region" description="Basic and acidic residues" evidence="1">
    <location>
        <begin position="78"/>
        <end position="88"/>
    </location>
</feature>
<name>A0A1Y2T1W9_9BIFI</name>
<proteinExistence type="predicted"/>
<feature type="region of interest" description="Disordered" evidence="1">
    <location>
        <begin position="68"/>
        <end position="88"/>
    </location>
</feature>
<evidence type="ECO:0000256" key="1">
    <source>
        <dbReference type="SAM" id="MobiDB-lite"/>
    </source>
</evidence>
<gene>
    <name evidence="2" type="ORF">B9T39_03855</name>
</gene>
<reference evidence="2 3" key="1">
    <citation type="submission" date="2017-04" db="EMBL/GenBank/DDBJ databases">
        <title>Draft genome sequences of Alloscardovia macacae UMA81211 and UMA81212 isolated from the feces of a rhesus macaque (Macaca mulatta).</title>
        <authorList>
            <person name="Albert K."/>
            <person name="Sela D.A."/>
        </authorList>
    </citation>
    <scope>NUCLEOTIDE SEQUENCE [LARGE SCALE GENOMIC DNA]</scope>
    <source>
        <strain evidence="2 3">UMA81212</strain>
    </source>
</reference>
<comment type="caution">
    <text evidence="2">The sequence shown here is derived from an EMBL/GenBank/DDBJ whole genome shotgun (WGS) entry which is preliminary data.</text>
</comment>
<accession>A0A1Y2T1W9</accession>
<dbReference type="AlphaFoldDB" id="A0A1Y2T1W9"/>
<dbReference type="STRING" id="1160091.B9T39_03855"/>
<sequence>MSGNKKLRLFIVKCKTCGVLSRPCSEEQAYCEVELHNVSHPKHSQRVSVYMLPETVLDVENLEKVEVAPPVEPVNPQDDPKRYDPFTF</sequence>